<keyword evidence="1" id="KW-1133">Transmembrane helix</keyword>
<keyword evidence="1" id="KW-0812">Transmembrane</keyword>
<dbReference type="EMBL" id="BMXF01000001">
    <property type="protein sequence ID" value="GHB54600.1"/>
    <property type="molecule type" value="Genomic_DNA"/>
</dbReference>
<gene>
    <name evidence="3" type="ORF">GCM10007390_04580</name>
</gene>
<feature type="transmembrane region" description="Helical" evidence="1">
    <location>
        <begin position="120"/>
        <end position="138"/>
    </location>
</feature>
<evidence type="ECO:0000256" key="1">
    <source>
        <dbReference type="SAM" id="Phobius"/>
    </source>
</evidence>
<accession>A0A8J3D5X9</accession>
<proteinExistence type="predicted"/>
<reference evidence="3 4" key="1">
    <citation type="journal article" date="2014" name="Int. J. Syst. Evol. Microbiol.">
        <title>Complete genome sequence of Corynebacterium casei LMG S-19264T (=DSM 44701T), isolated from a smear-ripened cheese.</title>
        <authorList>
            <consortium name="US DOE Joint Genome Institute (JGI-PGF)"/>
            <person name="Walter F."/>
            <person name="Albersmeier A."/>
            <person name="Kalinowski J."/>
            <person name="Ruckert C."/>
        </authorList>
    </citation>
    <scope>NUCLEOTIDE SEQUENCE [LARGE SCALE GENOMIC DNA]</scope>
    <source>
        <strain evidence="3 4">KCTC 12866</strain>
    </source>
</reference>
<sequence>MKNLLLCCLAFTLFQIAYAQTPADTTATESPAGDFLSFAENYNAHAAYVNGNRWTTSTGNRSLGRGWKNVADEFKVSPEGEATFRLALAQRRIQPFYSIAGLGLMLGSLPLINTTTQFDWQTGLGIGMALGGFTLAFVGGKKARQSADNFERALWLRNRDEILRYTSPTYQPRLRYLYETETLYLTTNSYIKNGHEHKLGILGDKAAGEFRNIPTAWDMYKKYRTNQRLGAVVYAAGIAVMVASPSGFSSRSPAGPWMYFGGLVVSGAGFGIAASGRRFLREAVHLKNYTVLNQKMLRE</sequence>
<keyword evidence="2" id="KW-0732">Signal</keyword>
<evidence type="ECO:0000313" key="3">
    <source>
        <dbReference type="EMBL" id="GHB54600.1"/>
    </source>
</evidence>
<evidence type="ECO:0000256" key="2">
    <source>
        <dbReference type="SAM" id="SignalP"/>
    </source>
</evidence>
<organism evidence="3 4">
    <name type="scientific">Persicitalea jodogahamensis</name>
    <dbReference type="NCBI Taxonomy" id="402147"/>
    <lineage>
        <taxon>Bacteria</taxon>
        <taxon>Pseudomonadati</taxon>
        <taxon>Bacteroidota</taxon>
        <taxon>Cytophagia</taxon>
        <taxon>Cytophagales</taxon>
        <taxon>Spirosomataceae</taxon>
        <taxon>Persicitalea</taxon>
    </lineage>
</organism>
<dbReference type="RefSeq" id="WP_189562734.1">
    <property type="nucleotide sequence ID" value="NZ_BMXF01000001.1"/>
</dbReference>
<feature type="signal peptide" evidence="2">
    <location>
        <begin position="1"/>
        <end position="19"/>
    </location>
</feature>
<dbReference type="AlphaFoldDB" id="A0A8J3D5X9"/>
<feature type="transmembrane region" description="Helical" evidence="1">
    <location>
        <begin position="254"/>
        <end position="274"/>
    </location>
</feature>
<protein>
    <submittedName>
        <fullName evidence="3">Uncharacterized protein</fullName>
    </submittedName>
</protein>
<comment type="caution">
    <text evidence="3">The sequence shown here is derived from an EMBL/GenBank/DDBJ whole genome shotgun (WGS) entry which is preliminary data.</text>
</comment>
<dbReference type="Proteomes" id="UP000598271">
    <property type="component" value="Unassembled WGS sequence"/>
</dbReference>
<name>A0A8J3D5X9_9BACT</name>
<keyword evidence="4" id="KW-1185">Reference proteome</keyword>
<evidence type="ECO:0000313" key="4">
    <source>
        <dbReference type="Proteomes" id="UP000598271"/>
    </source>
</evidence>
<feature type="chain" id="PRO_5035281224" evidence="2">
    <location>
        <begin position="20"/>
        <end position="299"/>
    </location>
</feature>
<keyword evidence="1" id="KW-0472">Membrane</keyword>
<feature type="transmembrane region" description="Helical" evidence="1">
    <location>
        <begin position="229"/>
        <end position="248"/>
    </location>
</feature>